<evidence type="ECO:0000313" key="2">
    <source>
        <dbReference type="Proteomes" id="UP000324101"/>
    </source>
</evidence>
<proteinExistence type="predicted"/>
<evidence type="ECO:0008006" key="3">
    <source>
        <dbReference type="Google" id="ProtNLM"/>
    </source>
</evidence>
<dbReference type="Proteomes" id="UP000324101">
    <property type="component" value="Chromosome"/>
</dbReference>
<protein>
    <recommendedName>
        <fullName evidence="3">DUF2180 domain-containing protein</fullName>
    </recommendedName>
</protein>
<dbReference type="RefSeq" id="WP_150260850.1">
    <property type="nucleotide sequence ID" value="NZ_CP029189.1"/>
</dbReference>
<evidence type="ECO:0000313" key="1">
    <source>
        <dbReference type="EMBL" id="QES57959.1"/>
    </source>
</evidence>
<gene>
    <name evidence="1" type="ORF">DEJ51_30575</name>
</gene>
<reference evidence="1 2" key="1">
    <citation type="submission" date="2018-05" db="EMBL/GenBank/DDBJ databases">
        <title>Streptomyces venezuelae.</title>
        <authorList>
            <person name="Kim W."/>
            <person name="Lee N."/>
            <person name="Cho B.-K."/>
        </authorList>
    </citation>
    <scope>NUCLEOTIDE SEQUENCE [LARGE SCALE GENOMIC DNA]</scope>
    <source>
        <strain evidence="1 2">ATCC 21018</strain>
    </source>
</reference>
<dbReference type="Pfam" id="PF09947">
    <property type="entry name" value="DUF2180"/>
    <property type="match status" value="1"/>
</dbReference>
<accession>A0A5P2DZD1</accession>
<organism evidence="1 2">
    <name type="scientific">Streptomyces venezuelae</name>
    <dbReference type="NCBI Taxonomy" id="54571"/>
    <lineage>
        <taxon>Bacteria</taxon>
        <taxon>Bacillati</taxon>
        <taxon>Actinomycetota</taxon>
        <taxon>Actinomycetes</taxon>
        <taxon>Kitasatosporales</taxon>
        <taxon>Streptomycetaceae</taxon>
        <taxon>Streptomyces</taxon>
    </lineage>
</organism>
<name>A0A5P2DZD1_STRVZ</name>
<dbReference type="AlphaFoldDB" id="A0A5P2DZD1"/>
<dbReference type="EMBL" id="CP029189">
    <property type="protein sequence ID" value="QES57959.1"/>
    <property type="molecule type" value="Genomic_DNA"/>
</dbReference>
<dbReference type="InterPro" id="IPR017211">
    <property type="entry name" value="UCP037465_Znf"/>
</dbReference>
<sequence length="69" mass="7425">MDCYECLASPNTATTAVAVCRECGVGLCSRHLHVEQHEMHLAAGLGKSTTRLPARRVVCPACAKAERSR</sequence>
<dbReference type="GeneID" id="86952386"/>
<dbReference type="OrthoDB" id="4244404at2"/>